<reference evidence="1" key="1">
    <citation type="submission" date="2023-08" db="EMBL/GenBank/DDBJ databases">
        <title>Functional and genomic diversity of the sorghum phyllosphere microbiome.</title>
        <authorList>
            <person name="Shade A."/>
        </authorList>
    </citation>
    <scope>NUCLEOTIDE SEQUENCE</scope>
    <source>
        <strain evidence="1">SORGH_AS_0201</strain>
    </source>
</reference>
<name>A0AAJ2BRN7_9PSED</name>
<sequence length="309" mass="34956">MQPITSTATLTPTTQRQGVKVQTRPFKITDIPDAMDKMNWPVAAALMRHWFNGKPWPDTVDGGMSAEVKRHDAWPAEEYIEETIVKMDWVLQFSESRDALHALRGLWFSESAQAFMKANLARNLFGIADGLYPVAFKGKASAAEKFGRFNIQPVVFANWDISSLSELRGALANFNMRVAGEGDVLVSGNRLRFEVRRLAFYIEDSYDFRDPYMWYSQPLGFWGFEGMANSVAELMARNGRLHIGFSEGSISAAEVQARYADFMSKRFFLVTNSDFAEYRASSGSGGDFRIFSDIKYENLPRAVVLEVNR</sequence>
<proteinExistence type="predicted"/>
<dbReference type="AlphaFoldDB" id="A0AAJ2BRN7"/>
<protein>
    <submittedName>
        <fullName evidence="1">Uncharacterized protein</fullName>
    </submittedName>
</protein>
<evidence type="ECO:0000313" key="2">
    <source>
        <dbReference type="Proteomes" id="UP001268036"/>
    </source>
</evidence>
<dbReference type="EMBL" id="JAVJAF010000001">
    <property type="protein sequence ID" value="MDR6235192.1"/>
    <property type="molecule type" value="Genomic_DNA"/>
</dbReference>
<comment type="caution">
    <text evidence="1">The sequence shown here is derived from an EMBL/GenBank/DDBJ whole genome shotgun (WGS) entry which is preliminary data.</text>
</comment>
<dbReference type="Proteomes" id="UP001268036">
    <property type="component" value="Unassembled WGS sequence"/>
</dbReference>
<evidence type="ECO:0000313" key="1">
    <source>
        <dbReference type="EMBL" id="MDR6235192.1"/>
    </source>
</evidence>
<dbReference type="Pfam" id="PF19940">
    <property type="entry name" value="DUF6402"/>
    <property type="match status" value="1"/>
</dbReference>
<accession>A0AAJ2BRN7</accession>
<organism evidence="1 2">
    <name type="scientific">Pseudomonas oryzihabitans</name>
    <dbReference type="NCBI Taxonomy" id="47885"/>
    <lineage>
        <taxon>Bacteria</taxon>
        <taxon>Pseudomonadati</taxon>
        <taxon>Pseudomonadota</taxon>
        <taxon>Gammaproteobacteria</taxon>
        <taxon>Pseudomonadales</taxon>
        <taxon>Pseudomonadaceae</taxon>
        <taxon>Pseudomonas</taxon>
    </lineage>
</organism>
<gene>
    <name evidence="1" type="ORF">QE440_002933</name>
</gene>
<dbReference type="RefSeq" id="WP_309759562.1">
    <property type="nucleotide sequence ID" value="NZ_JAVJAF010000001.1"/>
</dbReference>
<dbReference type="InterPro" id="IPR045646">
    <property type="entry name" value="DUF6402"/>
</dbReference>